<dbReference type="Gene3D" id="3.30.230.100">
    <property type="match status" value="1"/>
</dbReference>
<evidence type="ECO:0000313" key="1">
    <source>
        <dbReference type="EMBL" id="KAK1471554.1"/>
    </source>
</evidence>
<sequence>MASTGTVTQLLIPLPHSLDTRIHIHLSTKAKVATLFLTSVTQDEQSGPAALGSFVYALPNVCSLPHATKANDKSTNTTFVFADTQTKRLEPAQPISTAIYSVESTLEFTTRMAKLLAKRANMPVYVGCSINLGGAAMSLSVEEEMEAFRAIVDVVTAKLKGEPLVNGA</sequence>
<dbReference type="EMBL" id="MPDP01000201">
    <property type="protein sequence ID" value="KAK1471554.1"/>
    <property type="molecule type" value="Genomic_DNA"/>
</dbReference>
<reference evidence="1" key="1">
    <citation type="submission" date="2016-11" db="EMBL/GenBank/DDBJ databases">
        <title>The genome sequence of Colletotrichum cuscutae.</title>
        <authorList>
            <person name="Baroncelli R."/>
        </authorList>
    </citation>
    <scope>NUCLEOTIDE SEQUENCE</scope>
    <source>
        <strain evidence="1">IMI 304802</strain>
    </source>
</reference>
<comment type="caution">
    <text evidence="1">The sequence shown here is derived from an EMBL/GenBank/DDBJ whole genome shotgun (WGS) entry which is preliminary data.</text>
</comment>
<accession>A0AAI9V962</accession>
<evidence type="ECO:0000313" key="2">
    <source>
        <dbReference type="Proteomes" id="UP001239213"/>
    </source>
</evidence>
<proteinExistence type="predicted"/>
<dbReference type="InterPro" id="IPR032157">
    <property type="entry name" value="PAC4"/>
</dbReference>
<dbReference type="GO" id="GO:0043248">
    <property type="term" value="P:proteasome assembly"/>
    <property type="evidence" value="ECO:0007669"/>
    <property type="project" value="InterPro"/>
</dbReference>
<name>A0AAI9V962_9PEZI</name>
<protein>
    <submittedName>
        <fullName evidence="1">Uncharacterized protein</fullName>
    </submittedName>
</protein>
<dbReference type="AlphaFoldDB" id="A0AAI9V962"/>
<dbReference type="Proteomes" id="UP001239213">
    <property type="component" value="Unassembled WGS sequence"/>
</dbReference>
<organism evidence="1 2">
    <name type="scientific">Colletotrichum cuscutae</name>
    <dbReference type="NCBI Taxonomy" id="1209917"/>
    <lineage>
        <taxon>Eukaryota</taxon>
        <taxon>Fungi</taxon>
        <taxon>Dikarya</taxon>
        <taxon>Ascomycota</taxon>
        <taxon>Pezizomycotina</taxon>
        <taxon>Sordariomycetes</taxon>
        <taxon>Hypocreomycetidae</taxon>
        <taxon>Glomerellales</taxon>
        <taxon>Glomerellaceae</taxon>
        <taxon>Colletotrichum</taxon>
        <taxon>Colletotrichum acutatum species complex</taxon>
    </lineage>
</organism>
<gene>
    <name evidence="1" type="ORF">CCUS01_06037</name>
</gene>
<keyword evidence="2" id="KW-1185">Reference proteome</keyword>
<dbReference type="Pfam" id="PF16093">
    <property type="entry name" value="PAC4"/>
    <property type="match status" value="1"/>
</dbReference>